<dbReference type="SUPFAM" id="SSF51161">
    <property type="entry name" value="Trimeric LpxA-like enzymes"/>
    <property type="match status" value="1"/>
</dbReference>
<dbReference type="InterPro" id="IPR011004">
    <property type="entry name" value="Trimer_LpxA-like_sf"/>
</dbReference>
<evidence type="ECO:0000256" key="2">
    <source>
        <dbReference type="ARBA" id="ARBA00023315"/>
    </source>
</evidence>
<protein>
    <submittedName>
        <fullName evidence="3">Glucose-1-phosphate thymidylyltransferase</fullName>
    </submittedName>
</protein>
<organism evidence="3 4">
    <name type="scientific">Filimonas effusa</name>
    <dbReference type="NCBI Taxonomy" id="2508721"/>
    <lineage>
        <taxon>Bacteria</taxon>
        <taxon>Pseudomonadati</taxon>
        <taxon>Bacteroidota</taxon>
        <taxon>Chitinophagia</taxon>
        <taxon>Chitinophagales</taxon>
        <taxon>Chitinophagaceae</taxon>
        <taxon>Filimonas</taxon>
    </lineage>
</organism>
<comment type="caution">
    <text evidence="3">The sequence shown here is derived from an EMBL/GenBank/DDBJ whole genome shotgun (WGS) entry which is preliminary data.</text>
</comment>
<evidence type="ECO:0000256" key="1">
    <source>
        <dbReference type="ARBA" id="ARBA00022679"/>
    </source>
</evidence>
<keyword evidence="1 3" id="KW-0808">Transferase</keyword>
<reference evidence="3 4" key="1">
    <citation type="submission" date="2019-01" db="EMBL/GenBank/DDBJ databases">
        <title>Filimonas sp. strain TTM-71.</title>
        <authorList>
            <person name="Chen W.-M."/>
        </authorList>
    </citation>
    <scope>NUCLEOTIDE SEQUENCE [LARGE SCALE GENOMIC DNA]</scope>
    <source>
        <strain evidence="3 4">TTM-71</strain>
    </source>
</reference>
<dbReference type="Pfam" id="PF13562">
    <property type="entry name" value="NTP_transf_4"/>
    <property type="match status" value="1"/>
</dbReference>
<dbReference type="NCBIfam" id="TIGR03991">
    <property type="entry name" value="alt_bact_glmU"/>
    <property type="match status" value="1"/>
</dbReference>
<proteinExistence type="predicted"/>
<sequence>MSIILFDPPGRESLFPLTQTRAVADLLLGMLTIKQRWQHWSKEQVFVLTSEYLQPLYPLAAPGTHLFVNAAVLPDEQLRHSILQLAEGEALQDEMGLIACRFNLGKNAFSMAALSPHLHHVVTRTGVTHLQYPWEIFMWNDTWARTDFPLLTNGKTAAAISASNKVLGENNLFVEEGVEMEFATINAATGPVYISKGAVIMEGALLRGPLFIGEKTVLKMGAKVYGATSLGPACTAGGEIKNVVMQGYSNKAHDGYLGDAVIGEWCNMGAGTTNSNVKNTGGEVKIWHHATGKFILAGFKCGLVMGDYSRTAINTAINTGSVIGCCANVFGEGLTPKVVPAFTWGMKGITRYEFEKALQDIANWKKMKHHALSEQESRILKHIFEHLLQ</sequence>
<keyword evidence="2" id="KW-0012">Acyltransferase</keyword>
<dbReference type="Proteomes" id="UP000290545">
    <property type="component" value="Unassembled WGS sequence"/>
</dbReference>
<evidence type="ECO:0000313" key="3">
    <source>
        <dbReference type="EMBL" id="RXK86236.1"/>
    </source>
</evidence>
<dbReference type="PANTHER" id="PTHR43584">
    <property type="entry name" value="NUCLEOTIDYL TRANSFERASE"/>
    <property type="match status" value="1"/>
</dbReference>
<gene>
    <name evidence="3" type="ORF">ESB13_05360</name>
</gene>
<dbReference type="OrthoDB" id="9784832at2"/>
<dbReference type="GO" id="GO:0016779">
    <property type="term" value="F:nucleotidyltransferase activity"/>
    <property type="evidence" value="ECO:0007669"/>
    <property type="project" value="UniProtKB-ARBA"/>
</dbReference>
<name>A0A4V1MAK9_9BACT</name>
<evidence type="ECO:0000313" key="4">
    <source>
        <dbReference type="Proteomes" id="UP000290545"/>
    </source>
</evidence>
<dbReference type="Gene3D" id="2.160.10.10">
    <property type="entry name" value="Hexapeptide repeat proteins"/>
    <property type="match status" value="1"/>
</dbReference>
<keyword evidence="4" id="KW-1185">Reference proteome</keyword>
<accession>A0A4V1MAK9</accession>
<dbReference type="InterPro" id="IPR050065">
    <property type="entry name" value="GlmU-like"/>
</dbReference>
<dbReference type="AlphaFoldDB" id="A0A4V1MAK9"/>
<dbReference type="RefSeq" id="WP_129001986.1">
    <property type="nucleotide sequence ID" value="NZ_SDHZ01000001.1"/>
</dbReference>
<dbReference type="EMBL" id="SDHZ01000001">
    <property type="protein sequence ID" value="RXK86236.1"/>
    <property type="molecule type" value="Genomic_DNA"/>
</dbReference>
<dbReference type="GO" id="GO:0016746">
    <property type="term" value="F:acyltransferase activity"/>
    <property type="evidence" value="ECO:0007669"/>
    <property type="project" value="UniProtKB-KW"/>
</dbReference>
<dbReference type="InterPro" id="IPR023917">
    <property type="entry name" value="Bifunctiontional_GlmU_bac-type"/>
</dbReference>